<feature type="region of interest" description="Disordered" evidence="1">
    <location>
        <begin position="1"/>
        <end position="74"/>
    </location>
</feature>
<dbReference type="Proteomes" id="UP000186922">
    <property type="component" value="Unassembled WGS sequence"/>
</dbReference>
<sequence>MPLFPNDFDGSVRLPAKSSQPRMPEGKKAKPVKNLSSSSAPTKRSPENITDASPSKEQKTQQPRDETVAEPSTLVGTEVYKKDHVRCIGLQVHRKLCSGKWNRLTIKDGFQRQVLGSLTVQHLSS</sequence>
<reference evidence="2 3" key="1">
    <citation type="journal article" date="2016" name="Nat. Commun.">
        <title>Extremotolerant tardigrade genome and improved radiotolerance of human cultured cells by tardigrade-unique protein.</title>
        <authorList>
            <person name="Hashimoto T."/>
            <person name="Horikawa D.D."/>
            <person name="Saito Y."/>
            <person name="Kuwahara H."/>
            <person name="Kozuka-Hata H."/>
            <person name="Shin-I T."/>
            <person name="Minakuchi Y."/>
            <person name="Ohishi K."/>
            <person name="Motoyama A."/>
            <person name="Aizu T."/>
            <person name="Enomoto A."/>
            <person name="Kondo K."/>
            <person name="Tanaka S."/>
            <person name="Hara Y."/>
            <person name="Koshikawa S."/>
            <person name="Sagara H."/>
            <person name="Miura T."/>
            <person name="Yokobori S."/>
            <person name="Miyagawa K."/>
            <person name="Suzuki Y."/>
            <person name="Kubo T."/>
            <person name="Oyama M."/>
            <person name="Kohara Y."/>
            <person name="Fujiyama A."/>
            <person name="Arakawa K."/>
            <person name="Katayama T."/>
            <person name="Toyoda A."/>
            <person name="Kunieda T."/>
        </authorList>
    </citation>
    <scope>NUCLEOTIDE SEQUENCE [LARGE SCALE GENOMIC DNA]</scope>
    <source>
        <strain evidence="2 3">YOKOZUNA-1</strain>
    </source>
</reference>
<comment type="caution">
    <text evidence="2">The sequence shown here is derived from an EMBL/GenBank/DDBJ whole genome shotgun (WGS) entry which is preliminary data.</text>
</comment>
<name>A0A1D1V8C2_RAMVA</name>
<accession>A0A1D1V8C2</accession>
<evidence type="ECO:0000256" key="1">
    <source>
        <dbReference type="SAM" id="MobiDB-lite"/>
    </source>
</evidence>
<protein>
    <submittedName>
        <fullName evidence="2">Uncharacterized protein</fullName>
    </submittedName>
</protein>
<feature type="compositionally biased region" description="Basic and acidic residues" evidence="1">
    <location>
        <begin position="54"/>
        <end position="67"/>
    </location>
</feature>
<feature type="compositionally biased region" description="Polar residues" evidence="1">
    <location>
        <begin position="34"/>
        <end position="53"/>
    </location>
</feature>
<keyword evidence="3" id="KW-1185">Reference proteome</keyword>
<evidence type="ECO:0000313" key="3">
    <source>
        <dbReference type="Proteomes" id="UP000186922"/>
    </source>
</evidence>
<gene>
    <name evidence="2" type="primary">RvY_07455</name>
    <name evidence="2" type="synonym">RvY_07455.2</name>
    <name evidence="2" type="ORF">RvY_07455-2</name>
</gene>
<evidence type="ECO:0000313" key="2">
    <source>
        <dbReference type="EMBL" id="GAU95937.1"/>
    </source>
</evidence>
<dbReference type="EMBL" id="BDGG01000003">
    <property type="protein sequence ID" value="GAU95937.1"/>
    <property type="molecule type" value="Genomic_DNA"/>
</dbReference>
<proteinExistence type="predicted"/>
<organism evidence="2 3">
    <name type="scientific">Ramazzottius varieornatus</name>
    <name type="common">Water bear</name>
    <name type="synonym">Tardigrade</name>
    <dbReference type="NCBI Taxonomy" id="947166"/>
    <lineage>
        <taxon>Eukaryota</taxon>
        <taxon>Metazoa</taxon>
        <taxon>Ecdysozoa</taxon>
        <taxon>Tardigrada</taxon>
        <taxon>Eutardigrada</taxon>
        <taxon>Parachela</taxon>
        <taxon>Hypsibioidea</taxon>
        <taxon>Ramazzottiidae</taxon>
        <taxon>Ramazzottius</taxon>
    </lineage>
</organism>
<dbReference type="AlphaFoldDB" id="A0A1D1V8C2"/>